<evidence type="ECO:0000256" key="3">
    <source>
        <dbReference type="ARBA" id="ARBA00022448"/>
    </source>
</evidence>
<sequence length="442" mass="50964">MKTFENQKYLPPLPVPKLLETLDRYLESGNTSKSLVVDRYKLQKIKIGLAFFIRNFCQLDEWWYDGYLENRLPLMPFSNIVASDIRRFLLLIVLSNKKKYFKDEFYYIFLMNRGKLWDMHQYYVLFNSTRLPRTNKDQMQRLFCLEAEGTCPSHVVVLCRGTIWKLETFHNGRLITPEHFYNQLNYIQQNSIQNVHSVVSLTSEKRDIWAQHTNVDAIVAFDVIGTASANALKSLWNTKVAFSGLDITALKNCGSSVAVKVIRFTLFGNLRFRASKIYGDTIVQMALQLAYYLTHHSFAPTYETASTRAFYRGRTETVRSCTSELTTFVHSFAKKPNDNMRLFFWKAYHKHNQLMNAAMSGQGCDRHLYGLKKALDVMNKTLKSKIVIPELYVDKGWTASGGNNNFLLSTSFSGYDVKGPIGYVTPMCEDGYGAFYKIGPQE</sequence>
<evidence type="ECO:0000259" key="9">
    <source>
        <dbReference type="Pfam" id="PF00755"/>
    </source>
</evidence>
<dbReference type="UniPathway" id="UPA00659"/>
<dbReference type="WBParaSite" id="EVEC_0000760701-mRNA-1">
    <property type="protein sequence ID" value="EVEC_0000760701-mRNA-1"/>
    <property type="gene ID" value="EVEC_0000760701"/>
</dbReference>
<keyword evidence="3" id="KW-0813">Transport</keyword>
<dbReference type="PANTHER" id="PTHR22589">
    <property type="entry name" value="CARNITINE O-ACYLTRANSFERASE"/>
    <property type="match status" value="1"/>
</dbReference>
<comment type="catalytic activity">
    <reaction evidence="8">
        <text>4,8-dimethylnonanoyl-CoA + (R)-carnitine = O-4,8-dimethylnonanoyl-(R)-carnitine + CoA</text>
        <dbReference type="Rhea" id="RHEA:44860"/>
        <dbReference type="ChEBI" id="CHEBI:16347"/>
        <dbReference type="ChEBI" id="CHEBI:57287"/>
        <dbReference type="ChEBI" id="CHEBI:77061"/>
        <dbReference type="ChEBI" id="CHEBI:84654"/>
    </reaction>
</comment>
<reference evidence="12" key="1">
    <citation type="submission" date="2017-02" db="UniProtKB">
        <authorList>
            <consortium name="WormBaseParasite"/>
        </authorList>
    </citation>
    <scope>IDENTIFICATION</scope>
</reference>
<dbReference type="STRING" id="51028.A0A0N4VAT9"/>
<dbReference type="GO" id="GO:0008458">
    <property type="term" value="F:carnitine O-octanoyltransferase activity"/>
    <property type="evidence" value="ECO:0007669"/>
    <property type="project" value="TreeGrafter"/>
</dbReference>
<dbReference type="InterPro" id="IPR039551">
    <property type="entry name" value="Cho/carn_acyl_trans"/>
</dbReference>
<feature type="domain" description="Choline/carnitine acyltransferase" evidence="9">
    <location>
        <begin position="250"/>
        <end position="441"/>
    </location>
</feature>
<evidence type="ECO:0000256" key="4">
    <source>
        <dbReference type="ARBA" id="ARBA00022679"/>
    </source>
</evidence>
<dbReference type="EMBL" id="UXUI01008776">
    <property type="protein sequence ID" value="VDD92358.1"/>
    <property type="molecule type" value="Genomic_DNA"/>
</dbReference>
<dbReference type="InterPro" id="IPR023213">
    <property type="entry name" value="CAT-like_dom_sf"/>
</dbReference>
<keyword evidence="4" id="KW-0808">Transferase</keyword>
<dbReference type="GO" id="GO:0005777">
    <property type="term" value="C:peroxisome"/>
    <property type="evidence" value="ECO:0007669"/>
    <property type="project" value="TreeGrafter"/>
</dbReference>
<keyword evidence="6" id="KW-0443">Lipid metabolism</keyword>
<dbReference type="Gene3D" id="3.30.559.70">
    <property type="entry name" value="Choline/Carnitine o-acyltransferase, domain 2"/>
    <property type="match status" value="2"/>
</dbReference>
<evidence type="ECO:0000256" key="1">
    <source>
        <dbReference type="ARBA" id="ARBA00005005"/>
    </source>
</evidence>
<evidence type="ECO:0000256" key="7">
    <source>
        <dbReference type="ARBA" id="ARBA00023315"/>
    </source>
</evidence>
<organism evidence="12">
    <name type="scientific">Enterobius vermicularis</name>
    <name type="common">Human pinworm</name>
    <dbReference type="NCBI Taxonomy" id="51028"/>
    <lineage>
        <taxon>Eukaryota</taxon>
        <taxon>Metazoa</taxon>
        <taxon>Ecdysozoa</taxon>
        <taxon>Nematoda</taxon>
        <taxon>Chromadorea</taxon>
        <taxon>Rhabditida</taxon>
        <taxon>Spirurina</taxon>
        <taxon>Oxyuridomorpha</taxon>
        <taxon>Oxyuroidea</taxon>
        <taxon>Oxyuridae</taxon>
        <taxon>Enterobius</taxon>
    </lineage>
</organism>
<dbReference type="SUPFAM" id="SSF52777">
    <property type="entry name" value="CoA-dependent acyltransferases"/>
    <property type="match status" value="2"/>
</dbReference>
<keyword evidence="5" id="KW-0276">Fatty acid metabolism</keyword>
<proteinExistence type="inferred from homology"/>
<dbReference type="InterPro" id="IPR000542">
    <property type="entry name" value="Carn_acyl_trans"/>
</dbReference>
<dbReference type="Proteomes" id="UP000274131">
    <property type="component" value="Unassembled WGS sequence"/>
</dbReference>
<accession>A0A0N4VAT9</accession>
<gene>
    <name evidence="10" type="ORF">EVEC_LOCUS7109</name>
</gene>
<evidence type="ECO:0000256" key="2">
    <source>
        <dbReference type="ARBA" id="ARBA00005232"/>
    </source>
</evidence>
<comment type="similarity">
    <text evidence="2">Belongs to the carnitine/choline acetyltransferase family.</text>
</comment>
<dbReference type="PROSITE" id="PS00439">
    <property type="entry name" value="ACYLTRANSF_C_1"/>
    <property type="match status" value="1"/>
</dbReference>
<dbReference type="GO" id="GO:0006635">
    <property type="term" value="P:fatty acid beta-oxidation"/>
    <property type="evidence" value="ECO:0007669"/>
    <property type="project" value="UniProtKB-UniPathway"/>
</dbReference>
<reference evidence="10 11" key="2">
    <citation type="submission" date="2018-10" db="EMBL/GenBank/DDBJ databases">
        <authorList>
            <consortium name="Pathogen Informatics"/>
        </authorList>
    </citation>
    <scope>NUCLEOTIDE SEQUENCE [LARGE SCALE GENOMIC DNA]</scope>
</reference>
<evidence type="ECO:0000256" key="5">
    <source>
        <dbReference type="ARBA" id="ARBA00022832"/>
    </source>
</evidence>
<keyword evidence="7" id="KW-0012">Acyltransferase</keyword>
<dbReference type="Pfam" id="PF00755">
    <property type="entry name" value="Carn_acyltransf"/>
    <property type="match status" value="2"/>
</dbReference>
<dbReference type="AlphaFoldDB" id="A0A0N4VAT9"/>
<dbReference type="Gene3D" id="3.30.559.10">
    <property type="entry name" value="Chloramphenicol acetyltransferase-like domain"/>
    <property type="match status" value="1"/>
</dbReference>
<evidence type="ECO:0000256" key="6">
    <source>
        <dbReference type="ARBA" id="ARBA00023098"/>
    </source>
</evidence>
<dbReference type="OrthoDB" id="240216at2759"/>
<protein>
    <submittedName>
        <fullName evidence="12">Carn_acyltransf domain-containing protein</fullName>
    </submittedName>
</protein>
<dbReference type="Gene3D" id="1.10.275.20">
    <property type="entry name" value="Choline/Carnitine o-acyltransferase"/>
    <property type="match status" value="1"/>
</dbReference>
<evidence type="ECO:0000313" key="10">
    <source>
        <dbReference type="EMBL" id="VDD92358.1"/>
    </source>
</evidence>
<name>A0A0N4VAT9_ENTVE</name>
<keyword evidence="11" id="KW-1185">Reference proteome</keyword>
<dbReference type="InterPro" id="IPR042231">
    <property type="entry name" value="Cho/carn_acyl_trans_2"/>
</dbReference>
<evidence type="ECO:0000313" key="12">
    <source>
        <dbReference type="WBParaSite" id="EVEC_0000760701-mRNA-1"/>
    </source>
</evidence>
<feature type="domain" description="Choline/carnitine acyltransferase" evidence="9">
    <location>
        <begin position="13"/>
        <end position="212"/>
    </location>
</feature>
<evidence type="ECO:0000256" key="8">
    <source>
        <dbReference type="ARBA" id="ARBA00048999"/>
    </source>
</evidence>
<dbReference type="PANTHER" id="PTHR22589:SF67">
    <property type="entry name" value="PEROXISOMAL CARNITINE O-OCTANOYLTRANSFERASE"/>
    <property type="match status" value="1"/>
</dbReference>
<evidence type="ECO:0000313" key="11">
    <source>
        <dbReference type="Proteomes" id="UP000274131"/>
    </source>
</evidence>
<comment type="pathway">
    <text evidence="1">Lipid metabolism; fatty acid beta-oxidation.</text>
</comment>
<dbReference type="InterPro" id="IPR042572">
    <property type="entry name" value="Carn_acyl_trans_N"/>
</dbReference>